<dbReference type="SUPFAM" id="SSF54495">
    <property type="entry name" value="UBC-like"/>
    <property type="match status" value="1"/>
</dbReference>
<dbReference type="InterPro" id="IPR050113">
    <property type="entry name" value="Ub_conjugating_enzyme"/>
</dbReference>
<keyword evidence="4" id="KW-1185">Reference proteome</keyword>
<evidence type="ECO:0000256" key="1">
    <source>
        <dbReference type="ARBA" id="ARBA00022786"/>
    </source>
</evidence>
<comment type="caution">
    <text evidence="3">The sequence shown here is derived from an EMBL/GenBank/DDBJ whole genome shotgun (WGS) entry which is preliminary data.</text>
</comment>
<dbReference type="PANTHER" id="PTHR24067">
    <property type="entry name" value="UBIQUITIN-CONJUGATING ENZYME E2"/>
    <property type="match status" value="1"/>
</dbReference>
<reference evidence="3" key="1">
    <citation type="submission" date="2017-12" db="EMBL/GenBank/DDBJ databases">
        <title>Gene loss provides genomic basis for host adaptation in cereal stripe rust fungi.</title>
        <authorList>
            <person name="Xia C."/>
        </authorList>
    </citation>
    <scope>NUCLEOTIDE SEQUENCE [LARGE SCALE GENOMIC DNA]</scope>
    <source>
        <strain evidence="3">93-210</strain>
    </source>
</reference>
<evidence type="ECO:0000313" key="3">
    <source>
        <dbReference type="EMBL" id="POV95524.1"/>
    </source>
</evidence>
<dbReference type="Pfam" id="PF00179">
    <property type="entry name" value="UQ_con"/>
    <property type="match status" value="1"/>
</dbReference>
<name>A0A2S4UEF9_9BASI</name>
<sequence length="157" mass="17899">MARISTKRLTKELMDLQDGGCPVGCTLMQADDLVEWKIKITGPPETLYSDENFVLRFRFSPQYPIEAPEVVFVVTTHHDRPQEQQAEETAWAHLRFHTFYGMESGIELCCSLLDYTIHVGLLQKKRTAGRQRPLCAERPHITQGELAVPLQTLCVVD</sequence>
<accession>A0A2S4UEF9</accession>
<organism evidence="3 4">
    <name type="scientific">Puccinia striiformis</name>
    <dbReference type="NCBI Taxonomy" id="27350"/>
    <lineage>
        <taxon>Eukaryota</taxon>
        <taxon>Fungi</taxon>
        <taxon>Dikarya</taxon>
        <taxon>Basidiomycota</taxon>
        <taxon>Pucciniomycotina</taxon>
        <taxon>Pucciniomycetes</taxon>
        <taxon>Pucciniales</taxon>
        <taxon>Pucciniaceae</taxon>
        <taxon>Puccinia</taxon>
    </lineage>
</organism>
<evidence type="ECO:0000259" key="2">
    <source>
        <dbReference type="PROSITE" id="PS50127"/>
    </source>
</evidence>
<dbReference type="InterPro" id="IPR000608">
    <property type="entry name" value="UBC"/>
</dbReference>
<dbReference type="InterPro" id="IPR016135">
    <property type="entry name" value="UBQ-conjugating_enzyme/RWD"/>
</dbReference>
<dbReference type="AlphaFoldDB" id="A0A2S4UEF9"/>
<dbReference type="VEuPathDB" id="FungiDB:PSTT_16175"/>
<dbReference type="VEuPathDB" id="FungiDB:PSHT_10049"/>
<dbReference type="PROSITE" id="PS50127">
    <property type="entry name" value="UBC_2"/>
    <property type="match status" value="1"/>
</dbReference>
<gene>
    <name evidence="3" type="ORF">PSTT_16175</name>
</gene>
<dbReference type="Gene3D" id="3.10.110.10">
    <property type="entry name" value="Ubiquitin Conjugating Enzyme"/>
    <property type="match status" value="1"/>
</dbReference>
<keyword evidence="1" id="KW-0833">Ubl conjugation pathway</keyword>
<dbReference type="EMBL" id="PKSL01000340">
    <property type="protein sequence ID" value="POV95524.1"/>
    <property type="molecule type" value="Genomic_DNA"/>
</dbReference>
<proteinExistence type="predicted"/>
<evidence type="ECO:0000313" key="4">
    <source>
        <dbReference type="Proteomes" id="UP000239156"/>
    </source>
</evidence>
<feature type="domain" description="UBC core" evidence="2">
    <location>
        <begin position="4"/>
        <end position="157"/>
    </location>
</feature>
<dbReference type="Proteomes" id="UP000239156">
    <property type="component" value="Unassembled WGS sequence"/>
</dbReference>
<protein>
    <recommendedName>
        <fullName evidence="2">UBC core domain-containing protein</fullName>
    </recommendedName>
</protein>